<organism evidence="2 3">
    <name type="scientific">Chitinophaga agrisoli</name>
    <dbReference type="NCBI Taxonomy" id="2607653"/>
    <lineage>
        <taxon>Bacteria</taxon>
        <taxon>Pseudomonadati</taxon>
        <taxon>Bacteroidota</taxon>
        <taxon>Chitinophagia</taxon>
        <taxon>Chitinophagales</taxon>
        <taxon>Chitinophagaceae</taxon>
        <taxon>Chitinophaga</taxon>
    </lineage>
</organism>
<feature type="region of interest" description="Disordered" evidence="1">
    <location>
        <begin position="259"/>
        <end position="298"/>
    </location>
</feature>
<evidence type="ECO:0000313" key="2">
    <source>
        <dbReference type="EMBL" id="KAA2243393.1"/>
    </source>
</evidence>
<reference evidence="2 3" key="1">
    <citation type="submission" date="2019-09" db="EMBL/GenBank/DDBJ databases">
        <title>Chitinophaga ginsengihumi sp. nov., isolated from soil of ginseng rhizosphere.</title>
        <authorList>
            <person name="Lee J."/>
        </authorList>
    </citation>
    <scope>NUCLEOTIDE SEQUENCE [LARGE SCALE GENOMIC DNA]</scope>
    <source>
        <strain evidence="2 3">BN140078</strain>
    </source>
</reference>
<accession>A0A5B2VUB4</accession>
<feature type="region of interest" description="Disordered" evidence="1">
    <location>
        <begin position="1"/>
        <end position="39"/>
    </location>
</feature>
<dbReference type="Proteomes" id="UP000324611">
    <property type="component" value="Unassembled WGS sequence"/>
</dbReference>
<name>A0A5B2VUB4_9BACT</name>
<feature type="compositionally biased region" description="Low complexity" evidence="1">
    <location>
        <begin position="1"/>
        <end position="25"/>
    </location>
</feature>
<protein>
    <submittedName>
        <fullName evidence="2">Uncharacterized protein</fullName>
    </submittedName>
</protein>
<dbReference type="RefSeq" id="WP_149838269.1">
    <property type="nucleotide sequence ID" value="NZ_VUOC01000002.1"/>
</dbReference>
<keyword evidence="3" id="KW-1185">Reference proteome</keyword>
<dbReference type="AlphaFoldDB" id="A0A5B2VUB4"/>
<sequence>MSNKSQSNDASSASSRAAAYHNNASGVSQPAVQPLQKMDTKNDEGIIQRAITVGNNPLPRTNATPSDIVDDLKKDGLYEKFVTLNDDRTKIYVFSDKAHLINYLKELAGKVPAGTVFTPFIHKLSPEQLQQGHEMAQDMRFLTIYKPGPSQISTNASGAHAIPEKMMPPPGQGHYWGHRQDPSAHGSEYVLYQNQLQPPQPTSPLTFGDPGAPSLVMHQNGLNLGMHIQPTNNGAYIHDVKRSQTRYAGIPSVTNRVRGHPFELDQNQKSTDDPGRNFDNDARTYTDESDSTKTKGGISSWRYNEVEKKAVQSGMPFTQINSNPAMGPMGIVRPDSLHFRLDQGGGSNKDLHLDNTATTDYRNTGGARPKRMGQQAYQTEMGRQSALTHPYQAPPVHHMGQDFTDPQRHSYPGYASPPPSPFLAEETLSSVPEQVILDGYRHQGDRVNFPNGDKGIVVSIVDRDMVRGKSRCMVKRIPATAWPSTFPNV</sequence>
<gene>
    <name evidence="2" type="ORF">F0L74_12895</name>
</gene>
<comment type="caution">
    <text evidence="2">The sequence shown here is derived from an EMBL/GenBank/DDBJ whole genome shotgun (WGS) entry which is preliminary data.</text>
</comment>
<proteinExistence type="predicted"/>
<feature type="region of interest" description="Disordered" evidence="1">
    <location>
        <begin position="161"/>
        <end position="180"/>
    </location>
</feature>
<feature type="region of interest" description="Disordered" evidence="1">
    <location>
        <begin position="345"/>
        <end position="370"/>
    </location>
</feature>
<reference evidence="2 3" key="2">
    <citation type="submission" date="2019-09" db="EMBL/GenBank/DDBJ databases">
        <authorList>
            <person name="Jin C."/>
        </authorList>
    </citation>
    <scope>NUCLEOTIDE SEQUENCE [LARGE SCALE GENOMIC DNA]</scope>
    <source>
        <strain evidence="2 3">BN140078</strain>
    </source>
</reference>
<dbReference type="EMBL" id="VUOC01000002">
    <property type="protein sequence ID" value="KAA2243393.1"/>
    <property type="molecule type" value="Genomic_DNA"/>
</dbReference>
<feature type="compositionally biased region" description="Basic and acidic residues" evidence="1">
    <location>
        <begin position="270"/>
        <end position="293"/>
    </location>
</feature>
<evidence type="ECO:0000313" key="3">
    <source>
        <dbReference type="Proteomes" id="UP000324611"/>
    </source>
</evidence>
<evidence type="ECO:0000256" key="1">
    <source>
        <dbReference type="SAM" id="MobiDB-lite"/>
    </source>
</evidence>